<feature type="transmembrane region" description="Helical" evidence="8">
    <location>
        <begin position="181"/>
        <end position="199"/>
    </location>
</feature>
<evidence type="ECO:0000256" key="8">
    <source>
        <dbReference type="SAM" id="Phobius"/>
    </source>
</evidence>
<evidence type="ECO:0000313" key="11">
    <source>
        <dbReference type="Proteomes" id="UP001221757"/>
    </source>
</evidence>
<dbReference type="Gene3D" id="2.60.40.1210">
    <property type="entry name" value="Cellobiose dehydrogenase, cytochrome domain"/>
    <property type="match status" value="1"/>
</dbReference>
<dbReference type="Pfam" id="PF03188">
    <property type="entry name" value="Cytochrom_B561"/>
    <property type="match status" value="1"/>
</dbReference>
<comment type="subcellular location">
    <subcellularLocation>
        <location evidence="1">Membrane</location>
    </subcellularLocation>
</comment>
<dbReference type="Gene3D" id="1.20.120.1770">
    <property type="match status" value="1"/>
</dbReference>
<keyword evidence="2" id="KW-0813">Transport</keyword>
<reference evidence="10" key="1">
    <citation type="submission" date="2023-03" db="EMBL/GenBank/DDBJ databases">
        <title>Massive genome expansion in bonnet fungi (Mycena s.s.) driven by repeated elements and novel gene families across ecological guilds.</title>
        <authorList>
            <consortium name="Lawrence Berkeley National Laboratory"/>
            <person name="Harder C.B."/>
            <person name="Miyauchi S."/>
            <person name="Viragh M."/>
            <person name="Kuo A."/>
            <person name="Thoen E."/>
            <person name="Andreopoulos B."/>
            <person name="Lu D."/>
            <person name="Skrede I."/>
            <person name="Drula E."/>
            <person name="Henrissat B."/>
            <person name="Morin E."/>
            <person name="Kohler A."/>
            <person name="Barry K."/>
            <person name="LaButti K."/>
            <person name="Morin E."/>
            <person name="Salamov A."/>
            <person name="Lipzen A."/>
            <person name="Mereny Z."/>
            <person name="Hegedus B."/>
            <person name="Baldrian P."/>
            <person name="Stursova M."/>
            <person name="Weitz H."/>
            <person name="Taylor A."/>
            <person name="Grigoriev I.V."/>
            <person name="Nagy L.G."/>
            <person name="Martin F."/>
            <person name="Kauserud H."/>
        </authorList>
    </citation>
    <scope>NUCLEOTIDE SEQUENCE</scope>
    <source>
        <strain evidence="10">CBHHK067</strain>
    </source>
</reference>
<keyword evidence="6 8" id="KW-0472">Membrane</keyword>
<dbReference type="PROSITE" id="PS50939">
    <property type="entry name" value="CYTOCHROME_B561"/>
    <property type="match status" value="1"/>
</dbReference>
<organism evidence="10 11">
    <name type="scientific">Mycena rosella</name>
    <name type="common">Pink bonnet</name>
    <name type="synonym">Agaricus rosellus</name>
    <dbReference type="NCBI Taxonomy" id="1033263"/>
    <lineage>
        <taxon>Eukaryota</taxon>
        <taxon>Fungi</taxon>
        <taxon>Dikarya</taxon>
        <taxon>Basidiomycota</taxon>
        <taxon>Agaricomycotina</taxon>
        <taxon>Agaricomycetes</taxon>
        <taxon>Agaricomycetidae</taxon>
        <taxon>Agaricales</taxon>
        <taxon>Marasmiineae</taxon>
        <taxon>Mycenaceae</taxon>
        <taxon>Mycena</taxon>
    </lineage>
</organism>
<evidence type="ECO:0000259" key="9">
    <source>
        <dbReference type="PROSITE" id="PS50939"/>
    </source>
</evidence>
<feature type="domain" description="Cytochrome b561" evidence="9">
    <location>
        <begin position="72"/>
        <end position="270"/>
    </location>
</feature>
<dbReference type="SUPFAM" id="SSF49344">
    <property type="entry name" value="CBD9-like"/>
    <property type="match status" value="1"/>
</dbReference>
<feature type="transmembrane region" description="Helical" evidence="8">
    <location>
        <begin position="249"/>
        <end position="272"/>
    </location>
</feature>
<evidence type="ECO:0000256" key="7">
    <source>
        <dbReference type="SAM" id="MobiDB-lite"/>
    </source>
</evidence>
<evidence type="ECO:0000256" key="1">
    <source>
        <dbReference type="ARBA" id="ARBA00004370"/>
    </source>
</evidence>
<feature type="transmembrane region" description="Helical" evidence="8">
    <location>
        <begin position="142"/>
        <end position="161"/>
    </location>
</feature>
<comment type="caution">
    <text evidence="10">The sequence shown here is derived from an EMBL/GenBank/DDBJ whole genome shotgun (WGS) entry which is preliminary data.</text>
</comment>
<dbReference type="AlphaFoldDB" id="A0AAD7D7Q7"/>
<keyword evidence="11" id="KW-1185">Reference proteome</keyword>
<name>A0AAD7D7Q7_MYCRO</name>
<dbReference type="Proteomes" id="UP001221757">
    <property type="component" value="Unassembled WGS sequence"/>
</dbReference>
<protein>
    <recommendedName>
        <fullName evidence="9">Cytochrome b561 domain-containing protein</fullName>
    </recommendedName>
</protein>
<evidence type="ECO:0000256" key="6">
    <source>
        <dbReference type="ARBA" id="ARBA00023136"/>
    </source>
</evidence>
<dbReference type="CDD" id="cd08760">
    <property type="entry name" value="Cyt_b561_FRRS1_like"/>
    <property type="match status" value="1"/>
</dbReference>
<feature type="transmembrane region" description="Helical" evidence="8">
    <location>
        <begin position="211"/>
        <end position="229"/>
    </location>
</feature>
<gene>
    <name evidence="10" type="ORF">B0H17DRAFT_33752</name>
</gene>
<accession>A0AAD7D7Q7</accession>
<dbReference type="EMBL" id="JARKIE010000108">
    <property type="protein sequence ID" value="KAJ7683425.1"/>
    <property type="molecule type" value="Genomic_DNA"/>
</dbReference>
<evidence type="ECO:0000313" key="10">
    <source>
        <dbReference type="EMBL" id="KAJ7683425.1"/>
    </source>
</evidence>
<keyword evidence="4" id="KW-0249">Electron transport</keyword>
<dbReference type="PANTHER" id="PTHR47797:SF3">
    <property type="entry name" value="CYTOCHROME B561 DOMAIN-CONTAINING PROTEIN"/>
    <property type="match status" value="1"/>
</dbReference>
<evidence type="ECO:0000256" key="5">
    <source>
        <dbReference type="ARBA" id="ARBA00022989"/>
    </source>
</evidence>
<feature type="transmembrane region" description="Helical" evidence="8">
    <location>
        <begin position="105"/>
        <end position="130"/>
    </location>
</feature>
<feature type="region of interest" description="Disordered" evidence="7">
    <location>
        <begin position="70"/>
        <end position="97"/>
    </location>
</feature>
<dbReference type="SMART" id="SM00665">
    <property type="entry name" value="B561"/>
    <property type="match status" value="1"/>
</dbReference>
<dbReference type="InterPro" id="IPR006593">
    <property type="entry name" value="Cyt_b561/ferric_Rdtase_TM"/>
</dbReference>
<evidence type="ECO:0000256" key="4">
    <source>
        <dbReference type="ARBA" id="ARBA00022982"/>
    </source>
</evidence>
<evidence type="ECO:0000256" key="2">
    <source>
        <dbReference type="ARBA" id="ARBA00022448"/>
    </source>
</evidence>
<evidence type="ECO:0000256" key="3">
    <source>
        <dbReference type="ARBA" id="ARBA00022692"/>
    </source>
</evidence>
<dbReference type="PANTHER" id="PTHR47797">
    <property type="entry name" value="DEHYDROGENASE, PUTATIVE (AFU_ORTHOLOGUE AFUA_8G05805)-RELATED"/>
    <property type="match status" value="1"/>
</dbReference>
<feature type="compositionally biased region" description="Low complexity" evidence="7">
    <location>
        <begin position="77"/>
        <end position="95"/>
    </location>
</feature>
<proteinExistence type="predicted"/>
<keyword evidence="5 8" id="KW-1133">Transmembrane helix</keyword>
<sequence length="286" mass="31141">MPTLVSSPPRVASSSTVLSTTSGNSAFVFTIPANSDTQQQLIYAFGTTNPESSDASATLQLHLDSGNTQLDLTKPLSSSTDGTSTGDSPSSAPDTAPLTSRQRMIVTHAILCVVGFALLLPVGALLARYLRTTTPTWYTGHWIAQFVISGPVIIAGVAVGFQVTKQAGITIWDDHKKTGVVLLALYLMQCILGAFIHYVKLRNFVGRPPQNYFHAVLGLTIIALGMYQIRTGYKEEWPNFSGLQPVPKGLNTLWLVWCIVLPVLYAGGLLFLRKQYRQEQESRKGR</sequence>
<dbReference type="GO" id="GO:0016020">
    <property type="term" value="C:membrane"/>
    <property type="evidence" value="ECO:0007669"/>
    <property type="project" value="UniProtKB-SubCell"/>
</dbReference>
<keyword evidence="3 8" id="KW-0812">Transmembrane</keyword>